<dbReference type="PANTHER" id="PTHR42760:SF5">
    <property type="entry name" value="2-DEHYDRO-3-DEOXY-D-GLUCONATE 5-DEHYDROGENASE"/>
    <property type="match status" value="1"/>
</dbReference>
<dbReference type="EMBL" id="SKBQ01000019">
    <property type="protein sequence ID" value="TPX16107.1"/>
    <property type="molecule type" value="Genomic_DNA"/>
</dbReference>
<sequence length="327" mass="34406">MAPSLTEPEPASSNGHRAGVNGNGIHHNGTSSSKTTNGEPSVTTVKNAPSTTIPKFDLPKELPPTSAPTGIPTLSLFDLTGKTALVTGANGGIGGGMARGLAEAGADIIIFQIPGDVSKFSGQLAAETGRKVATYDCDLSISAEIRKAVQKVLDDGHQIDILCNVAGISSGSIPILFETDEHKDAIIQINFNSVWVLSQCVGRHMIERGQGGKIINICSLAAHKAMTTFSVYGPMKAAVGQATNSFANEFGPYNIQVNAIYPGWIHTALAQRFVDDEEANEKIIKSIPSRRWGLPDDFKGISVFLASSASDYVNGARIFLDGGAHSM</sequence>
<dbReference type="InterPro" id="IPR002347">
    <property type="entry name" value="SDR_fam"/>
</dbReference>
<dbReference type="FunFam" id="3.40.50.720:FF:000084">
    <property type="entry name" value="Short-chain dehydrogenase reductase"/>
    <property type="match status" value="1"/>
</dbReference>
<dbReference type="OrthoDB" id="37659at2759"/>
<protein>
    <recommendedName>
        <fullName evidence="7">2-deoxy-D-gluconate 3-dehydrogenase</fullName>
    </recommendedName>
</protein>
<dbReference type="GO" id="GO:0016616">
    <property type="term" value="F:oxidoreductase activity, acting on the CH-OH group of donors, NAD or NADP as acceptor"/>
    <property type="evidence" value="ECO:0007669"/>
    <property type="project" value="TreeGrafter"/>
</dbReference>
<dbReference type="STRING" id="1093900.A0A507B8F2"/>
<evidence type="ECO:0000313" key="5">
    <source>
        <dbReference type="EMBL" id="TPX16107.1"/>
    </source>
</evidence>
<reference evidence="5 6" key="1">
    <citation type="submission" date="2019-06" db="EMBL/GenBank/DDBJ databases">
        <title>Draft genome sequence of the filamentous fungus Phialemoniopsis curvata isolated from diesel fuel.</title>
        <authorList>
            <person name="Varaljay V.A."/>
            <person name="Lyon W.J."/>
            <person name="Crouch A.L."/>
            <person name="Drake C.E."/>
            <person name="Hollomon J.M."/>
            <person name="Nadeau L.J."/>
            <person name="Nunn H.S."/>
            <person name="Stevenson B.S."/>
            <person name="Bojanowski C.L."/>
            <person name="Crookes-Goodson W.J."/>
        </authorList>
    </citation>
    <scope>NUCLEOTIDE SEQUENCE [LARGE SCALE GENOMIC DNA]</scope>
    <source>
        <strain evidence="5 6">D216</strain>
    </source>
</reference>
<name>A0A507B8F2_9PEZI</name>
<evidence type="ECO:0000256" key="3">
    <source>
        <dbReference type="ARBA" id="ARBA00023002"/>
    </source>
</evidence>
<gene>
    <name evidence="5" type="ORF">E0L32_004102</name>
</gene>
<comment type="caution">
    <text evidence="5">The sequence shown here is derived from an EMBL/GenBank/DDBJ whole genome shotgun (WGS) entry which is preliminary data.</text>
</comment>
<keyword evidence="2" id="KW-0521">NADP</keyword>
<dbReference type="Pfam" id="PF13561">
    <property type="entry name" value="adh_short_C2"/>
    <property type="match status" value="1"/>
</dbReference>
<comment type="similarity">
    <text evidence="1">Belongs to the short-chain dehydrogenases/reductases (SDR) family.</text>
</comment>
<dbReference type="PANTHER" id="PTHR42760">
    <property type="entry name" value="SHORT-CHAIN DEHYDROGENASES/REDUCTASES FAMILY MEMBER"/>
    <property type="match status" value="1"/>
</dbReference>
<dbReference type="AlphaFoldDB" id="A0A507B8F2"/>
<evidence type="ECO:0000313" key="6">
    <source>
        <dbReference type="Proteomes" id="UP000319257"/>
    </source>
</evidence>
<dbReference type="SUPFAM" id="SSF51735">
    <property type="entry name" value="NAD(P)-binding Rossmann-fold domains"/>
    <property type="match status" value="1"/>
</dbReference>
<dbReference type="InterPro" id="IPR036291">
    <property type="entry name" value="NAD(P)-bd_dom_sf"/>
</dbReference>
<dbReference type="Proteomes" id="UP000319257">
    <property type="component" value="Unassembled WGS sequence"/>
</dbReference>
<accession>A0A507B8F2</accession>
<organism evidence="5 6">
    <name type="scientific">Thyridium curvatum</name>
    <dbReference type="NCBI Taxonomy" id="1093900"/>
    <lineage>
        <taxon>Eukaryota</taxon>
        <taxon>Fungi</taxon>
        <taxon>Dikarya</taxon>
        <taxon>Ascomycota</taxon>
        <taxon>Pezizomycotina</taxon>
        <taxon>Sordariomycetes</taxon>
        <taxon>Sordariomycetidae</taxon>
        <taxon>Thyridiales</taxon>
        <taxon>Thyridiaceae</taxon>
        <taxon>Thyridium</taxon>
    </lineage>
</organism>
<evidence type="ECO:0000256" key="4">
    <source>
        <dbReference type="SAM" id="MobiDB-lite"/>
    </source>
</evidence>
<keyword evidence="6" id="KW-1185">Reference proteome</keyword>
<feature type="region of interest" description="Disordered" evidence="4">
    <location>
        <begin position="1"/>
        <end position="69"/>
    </location>
</feature>
<feature type="compositionally biased region" description="Polar residues" evidence="4">
    <location>
        <begin position="28"/>
        <end position="53"/>
    </location>
</feature>
<dbReference type="GeneID" id="41971549"/>
<evidence type="ECO:0008006" key="7">
    <source>
        <dbReference type="Google" id="ProtNLM"/>
    </source>
</evidence>
<evidence type="ECO:0000256" key="2">
    <source>
        <dbReference type="ARBA" id="ARBA00022857"/>
    </source>
</evidence>
<dbReference type="Gene3D" id="3.40.50.720">
    <property type="entry name" value="NAD(P)-binding Rossmann-like Domain"/>
    <property type="match status" value="1"/>
</dbReference>
<dbReference type="InParanoid" id="A0A507B8F2"/>
<keyword evidence="3" id="KW-0560">Oxidoreductase</keyword>
<evidence type="ECO:0000256" key="1">
    <source>
        <dbReference type="ARBA" id="ARBA00006484"/>
    </source>
</evidence>
<proteinExistence type="inferred from homology"/>
<dbReference type="PRINTS" id="PR00080">
    <property type="entry name" value="SDRFAMILY"/>
</dbReference>
<dbReference type="RefSeq" id="XP_030997818.1">
    <property type="nucleotide sequence ID" value="XM_031138476.1"/>
</dbReference>
<dbReference type="PRINTS" id="PR00081">
    <property type="entry name" value="GDHRDH"/>
</dbReference>